<dbReference type="SUPFAM" id="SSF52540">
    <property type="entry name" value="P-loop containing nucleoside triphosphate hydrolases"/>
    <property type="match status" value="1"/>
</dbReference>
<evidence type="ECO:0000256" key="1">
    <source>
        <dbReference type="ARBA" id="ARBA00022722"/>
    </source>
</evidence>
<feature type="domain" description="UvrD-like helicase C-terminal" evidence="19">
    <location>
        <begin position="470"/>
        <end position="776"/>
    </location>
</feature>
<evidence type="ECO:0000256" key="14">
    <source>
        <dbReference type="ARBA" id="ARBA00048988"/>
    </source>
</evidence>
<keyword evidence="12 15" id="KW-0413">Isomerase</keyword>
<keyword evidence="5 15" id="KW-0378">Hydrolase</keyword>
<evidence type="ECO:0000313" key="21">
    <source>
        <dbReference type="Proteomes" id="UP000626210"/>
    </source>
</evidence>
<dbReference type="EC" id="5.6.2.4" evidence="15"/>
<comment type="domain">
    <text evidence="15">The C-terminal domain has nuclease activity and interacts with RecD. It interacts with RecA, facilitating its loading onto ssDNA.</text>
</comment>
<feature type="binding site" evidence="15">
    <location>
        <position position="1117"/>
    </location>
    <ligand>
        <name>Mg(2+)</name>
        <dbReference type="ChEBI" id="CHEBI:18420"/>
    </ligand>
</feature>
<dbReference type="Pfam" id="PF00580">
    <property type="entry name" value="UvrD-helicase"/>
    <property type="match status" value="1"/>
</dbReference>
<dbReference type="Gene3D" id="3.40.50.300">
    <property type="entry name" value="P-loop containing nucleotide triphosphate hydrolases"/>
    <property type="match status" value="2"/>
</dbReference>
<keyword evidence="10 15" id="KW-0238">DNA-binding</keyword>
<keyword evidence="11 15" id="KW-0234">DNA repair</keyword>
<dbReference type="PROSITE" id="PS51217">
    <property type="entry name" value="UVRD_HELICASE_CTER"/>
    <property type="match status" value="1"/>
</dbReference>
<evidence type="ECO:0000256" key="4">
    <source>
        <dbReference type="ARBA" id="ARBA00022763"/>
    </source>
</evidence>
<dbReference type="Pfam" id="PF12705">
    <property type="entry name" value="PDDEXK_1"/>
    <property type="match status" value="1"/>
</dbReference>
<dbReference type="Gene3D" id="1.10.486.10">
    <property type="entry name" value="PCRA, domain 4"/>
    <property type="match status" value="1"/>
</dbReference>
<comment type="catalytic activity">
    <reaction evidence="13 15">
        <text>Couples ATP hydrolysis with the unwinding of duplex DNA by translocating in the 3'-5' direction.</text>
        <dbReference type="EC" id="5.6.2.4"/>
    </reaction>
</comment>
<comment type="similarity">
    <text evidence="15">Belongs to the helicase family. UvrD subfamily.</text>
</comment>
<feature type="domain" description="UvrD-like helicase ATP-binding" evidence="18">
    <location>
        <begin position="1"/>
        <end position="469"/>
    </location>
</feature>
<evidence type="ECO:0000256" key="5">
    <source>
        <dbReference type="ARBA" id="ARBA00022801"/>
    </source>
</evidence>
<dbReference type="Proteomes" id="UP000626210">
    <property type="component" value="Unassembled WGS sequence"/>
</dbReference>
<gene>
    <name evidence="15 20" type="primary">recB</name>
    <name evidence="20" type="ORF">GCM10007320_24630</name>
</gene>
<feature type="binding site" evidence="15">
    <location>
        <position position="1130"/>
    </location>
    <ligand>
        <name>Mg(2+)</name>
        <dbReference type="ChEBI" id="CHEBI:18420"/>
    </ligand>
</feature>
<dbReference type="EMBL" id="BMYK01000006">
    <property type="protein sequence ID" value="GHC81895.1"/>
    <property type="molecule type" value="Genomic_DNA"/>
</dbReference>
<dbReference type="InterPro" id="IPR011335">
    <property type="entry name" value="Restrct_endonuc-II-like"/>
</dbReference>
<feature type="region of interest" description="DNA-binding and helicase activity, interacts with RecC" evidence="15">
    <location>
        <begin position="1"/>
        <end position="885"/>
    </location>
</feature>
<evidence type="ECO:0000256" key="15">
    <source>
        <dbReference type="HAMAP-Rule" id="MF_01485"/>
    </source>
</evidence>
<dbReference type="NCBIfam" id="TIGR00609">
    <property type="entry name" value="recB"/>
    <property type="match status" value="1"/>
</dbReference>
<evidence type="ECO:0000256" key="2">
    <source>
        <dbReference type="ARBA" id="ARBA00022723"/>
    </source>
</evidence>
<dbReference type="InterPro" id="IPR014016">
    <property type="entry name" value="UvrD-like_ATP-bd"/>
</dbReference>
<evidence type="ECO:0000256" key="13">
    <source>
        <dbReference type="ARBA" id="ARBA00034617"/>
    </source>
</evidence>
<comment type="catalytic activity">
    <reaction evidence="15">
        <text>Exonucleolytic cleavage (in the presence of ATP) in either 5'- to 3'- or 3'- to 5'-direction to yield 5'-phosphooligonucleotides.</text>
        <dbReference type="EC" id="3.1.11.5"/>
    </reaction>
</comment>
<keyword evidence="3 15" id="KW-0547">Nucleotide-binding</keyword>
<dbReference type="Gene3D" id="3.90.320.10">
    <property type="match status" value="1"/>
</dbReference>
<comment type="caution">
    <text evidence="20">The sequence shown here is derived from an EMBL/GenBank/DDBJ whole genome shotgun (WGS) entry which is preliminary data.</text>
</comment>
<sequence>MSAVQALDPLHFPLHGQRLIEASAGTGKTWTIALLYLRLVLGHGADGTAFARALTPPEILVVTFTEAATQELRERIRARLDEAARVFAGEAEAPPGDVLDALRADYPPAQWPACAHRLRVAAQWMDEAAVATIHGWAWRMLREHAFDSGSLFRQTLQTDLAALQQRVLQDHWRRHYYPLAAPAAQMLLQCFAHPEALWKAVEPLLRREDALLQLQGSALPASDDALAALHAAGATRQRADALEQTARAAWAAAREDLERLWHAARPHLSGTSYRNKDDEAVFAGWLQALVDWSQGAPAPKNIALFGLAGARLKKNQQLPEHPALHAIDAWLHASEGIDIDELRARLAAQAAHALRAALAAEKQRRAELGFDDLLQQLDRALQGEGGAALAARIRAQFPLALIDEFQDTDPVQYRIFRRIYAVEGCGLVMIGDPKQAIYGFRGADIRTYLRASRDTGDALYALDTNHRSTEAVVRAVNHLFLHAEQQPRAAFRFAQDAGNPVPFVPVHARGRPEWLQIDGAPAKALTLWSLEPPADADKPRVGSAEYRQRMAETSASAVVHWLRGADAGHTGFVRGDQLQPLRPADIAVLVRSGSEADAVRAALAARGLRSVYLSDRASVFATPEAQDLLHWLRACAAPADEALLRSALATRTIDMPLAELARLREDELAWEALALRFRALRELWQRHGVLPMLHQLLHDFGLPARWLAEPGGERRLTNVLHLAEWLQRRAVELDGEHALLRALAERLAHPEGEEDILRLESDAALIKVVTIHKSKGLEYPLVLLPFISAWRETKSGKQETLGFHDTTADARVLELDGQYTQARALAEEERLAEDLRLLYVALTRARHGLWLGVAPLAPGNAGKPQLHRSALGHVLSGGAPIDDLASYRAQLQSLAAGCDDIALEPAPPPDDATWQAAAPPPVGPARLPQRQGHAPWWIASYSALVQQLGAAAAEPEDARQDQAMEEAEPGEDAESPRPPAAGSWHAFPRGAEPGSFLHGLLEWCAQQGFARVVAQPQALRDLVARRCAVRGWEAWIDPLCDWVPRWLQLPLALPGHATPVALDGLAQYQTELEFWFPIHRADTRAIDALVTAHTFDAAPRPALAGTRLAGMLKGFMDLVFEHEGRYWVADYKSNWLGPDARAYDAAAMQQALLTHRYDVQVLLYVFALHRLLGARLPDYDYDRHVGGALYLFLRGAEADTQGVFATKPPRALIEALDTLFRHDPA</sequence>
<keyword evidence="9 15" id="KW-0460">Magnesium</keyword>
<dbReference type="PANTHER" id="PTHR11070:SF23">
    <property type="entry name" value="RECBCD ENZYME SUBUNIT RECB"/>
    <property type="match status" value="1"/>
</dbReference>
<dbReference type="InterPro" id="IPR027417">
    <property type="entry name" value="P-loop_NTPase"/>
</dbReference>
<evidence type="ECO:0000256" key="16">
    <source>
        <dbReference type="PROSITE-ProRule" id="PRU00560"/>
    </source>
</evidence>
<reference evidence="21" key="1">
    <citation type="journal article" date="2019" name="Int. J. Syst. Evol. Microbiol.">
        <title>The Global Catalogue of Microorganisms (GCM) 10K type strain sequencing project: providing services to taxonomists for standard genome sequencing and annotation.</title>
        <authorList>
            <consortium name="The Broad Institute Genomics Platform"/>
            <consortium name="The Broad Institute Genome Sequencing Center for Infectious Disease"/>
            <person name="Wu L."/>
            <person name="Ma J."/>
        </authorList>
    </citation>
    <scope>NUCLEOTIDE SEQUENCE [LARGE SCALE GENOMIC DNA]</scope>
    <source>
        <strain evidence="21">KCTC 23314</strain>
    </source>
</reference>
<proteinExistence type="inferred from homology"/>
<dbReference type="HAMAP" id="MF_01485">
    <property type="entry name" value="RecB"/>
    <property type="match status" value="1"/>
</dbReference>
<dbReference type="PROSITE" id="PS51198">
    <property type="entry name" value="UVRD_HELICASE_ATP_BIND"/>
    <property type="match status" value="1"/>
</dbReference>
<evidence type="ECO:0000256" key="17">
    <source>
        <dbReference type="SAM" id="MobiDB-lite"/>
    </source>
</evidence>
<dbReference type="Pfam" id="PF13361">
    <property type="entry name" value="UvrD_C"/>
    <property type="match status" value="2"/>
</dbReference>
<feature type="binding site" evidence="15">
    <location>
        <position position="998"/>
    </location>
    <ligand>
        <name>Mg(2+)</name>
        <dbReference type="ChEBI" id="CHEBI:18420"/>
    </ligand>
</feature>
<organism evidence="20 21">
    <name type="scientific">Pseudorhodoferax aquiterrae</name>
    <dbReference type="NCBI Taxonomy" id="747304"/>
    <lineage>
        <taxon>Bacteria</taxon>
        <taxon>Pseudomonadati</taxon>
        <taxon>Pseudomonadota</taxon>
        <taxon>Betaproteobacteria</taxon>
        <taxon>Burkholderiales</taxon>
        <taxon>Comamonadaceae</taxon>
    </lineage>
</organism>
<evidence type="ECO:0000259" key="18">
    <source>
        <dbReference type="PROSITE" id="PS51198"/>
    </source>
</evidence>
<keyword evidence="6 15" id="KW-0347">Helicase</keyword>
<dbReference type="Gene3D" id="1.10.3170.10">
    <property type="entry name" value="Recbcd, chain B, domain 2"/>
    <property type="match status" value="1"/>
</dbReference>
<keyword evidence="2 15" id="KW-0479">Metal-binding</keyword>
<feature type="active site" description="For nuclease activity" evidence="15">
    <location>
        <position position="1130"/>
    </location>
</feature>
<dbReference type="CDD" id="cd22352">
    <property type="entry name" value="RecB_C-like"/>
    <property type="match status" value="1"/>
</dbReference>
<dbReference type="SUPFAM" id="SSF52980">
    <property type="entry name" value="Restriction endonuclease-like"/>
    <property type="match status" value="1"/>
</dbReference>
<evidence type="ECO:0000256" key="11">
    <source>
        <dbReference type="ARBA" id="ARBA00023204"/>
    </source>
</evidence>
<dbReference type="InterPro" id="IPR011604">
    <property type="entry name" value="PDDEXK-like_dom_sf"/>
</dbReference>
<protein>
    <recommendedName>
        <fullName evidence="15">RecBCD enzyme subunit RecB</fullName>
        <ecNumber evidence="15">3.1.11.5</ecNumber>
        <ecNumber evidence="15">5.6.2.4</ecNumber>
    </recommendedName>
    <alternativeName>
        <fullName evidence="15">DNA 3'-5' helicase subunit RecB</fullName>
    </alternativeName>
    <alternativeName>
        <fullName evidence="15">Exonuclease V subunit RecB</fullName>
        <shortName evidence="15">ExoV subunit RecB</shortName>
    </alternativeName>
    <alternativeName>
        <fullName evidence="15">Helicase/nuclease RecBCD subunit RecB</fullName>
    </alternativeName>
</protein>
<dbReference type="InterPro" id="IPR038726">
    <property type="entry name" value="PDDEXK_AddAB-type"/>
</dbReference>
<accession>A0ABQ3G0Z1</accession>
<comment type="subunit">
    <text evidence="15">Heterotrimer of RecB, RecC and RecD. All subunits contribute to DNA-binding. Interacts with RecA.</text>
</comment>
<feature type="compositionally biased region" description="Acidic residues" evidence="17">
    <location>
        <begin position="963"/>
        <end position="973"/>
    </location>
</feature>
<comment type="function">
    <text evidence="15">A helicase/nuclease that prepares dsDNA breaks (DSB) for recombinational DNA repair. Binds to DSBs and unwinds DNA via a highly rapid and processive ATP-dependent bidirectional helicase activity. Unwinds dsDNA until it encounters a Chi (crossover hotspot instigator) sequence from the 3' direction. Cuts ssDNA a few nucleotides 3' to the Chi site. The properties and activities of the enzyme are changed at Chi. The Chi-altered holoenzyme produces a long 3'-ssDNA overhang and facilitates RecA-binding to the ssDNA for homologous DNA recombination and repair. Holoenzyme degrades any linearized DNA that is unable to undergo homologous recombination. In the holoenzyme this subunit contributes ATPase, 3'-5' helicase, exonuclease activity and loads RecA onto ssDNA.</text>
</comment>
<comment type="domain">
    <text evidence="15">The N-terminal DNA-binding domain is a ssDNA-dependent ATPase and has ATP-dependent 3'-5' helicase function. This domain interacts with RecC.</text>
</comment>
<feature type="region of interest" description="Disordered" evidence="17">
    <location>
        <begin position="900"/>
        <end position="929"/>
    </location>
</feature>
<feature type="region of interest" description="Disordered" evidence="17">
    <location>
        <begin position="950"/>
        <end position="988"/>
    </location>
</feature>
<comment type="cofactor">
    <cofactor evidence="15">
        <name>Mg(2+)</name>
        <dbReference type="ChEBI" id="CHEBI:18420"/>
    </cofactor>
    <text evidence="15">Binds 1 Mg(2+) ion per subunit.</text>
</comment>
<dbReference type="InterPro" id="IPR014017">
    <property type="entry name" value="DNA_helicase_UvrD-like_C"/>
</dbReference>
<dbReference type="PANTHER" id="PTHR11070">
    <property type="entry name" value="UVRD / RECB / PCRA DNA HELICASE FAMILY MEMBER"/>
    <property type="match status" value="1"/>
</dbReference>
<evidence type="ECO:0000256" key="12">
    <source>
        <dbReference type="ARBA" id="ARBA00023235"/>
    </source>
</evidence>
<evidence type="ECO:0000256" key="6">
    <source>
        <dbReference type="ARBA" id="ARBA00022806"/>
    </source>
</evidence>
<evidence type="ECO:0000313" key="20">
    <source>
        <dbReference type="EMBL" id="GHC81895.1"/>
    </source>
</evidence>
<evidence type="ECO:0000256" key="8">
    <source>
        <dbReference type="ARBA" id="ARBA00022840"/>
    </source>
</evidence>
<keyword evidence="8 15" id="KW-0067">ATP-binding</keyword>
<keyword evidence="21" id="KW-1185">Reference proteome</keyword>
<keyword evidence="1 15" id="KW-0540">Nuclease</keyword>
<name>A0ABQ3G0Z1_9BURK</name>
<evidence type="ECO:0000256" key="9">
    <source>
        <dbReference type="ARBA" id="ARBA00022842"/>
    </source>
</evidence>
<feature type="binding site" evidence="16">
    <location>
        <begin position="22"/>
        <end position="29"/>
    </location>
    <ligand>
        <name>ATP</name>
        <dbReference type="ChEBI" id="CHEBI:30616"/>
    </ligand>
</feature>
<dbReference type="RefSeq" id="WP_189687246.1">
    <property type="nucleotide sequence ID" value="NZ_BMYK01000006.1"/>
</dbReference>
<evidence type="ECO:0000256" key="3">
    <source>
        <dbReference type="ARBA" id="ARBA00022741"/>
    </source>
</evidence>
<keyword evidence="4 15" id="KW-0227">DNA damage</keyword>
<keyword evidence="7 15" id="KW-0269">Exonuclease</keyword>
<dbReference type="InterPro" id="IPR004586">
    <property type="entry name" value="RecB"/>
</dbReference>
<evidence type="ECO:0000259" key="19">
    <source>
        <dbReference type="PROSITE" id="PS51217"/>
    </source>
</evidence>
<dbReference type="EC" id="3.1.11.5" evidence="15"/>
<evidence type="ECO:0000256" key="7">
    <source>
        <dbReference type="ARBA" id="ARBA00022839"/>
    </source>
</evidence>
<feature type="region of interest" description="Nuclease activity, interacts with RecD and RecA" evidence="15">
    <location>
        <begin position="935"/>
        <end position="1225"/>
    </location>
</feature>
<comment type="miscellaneous">
    <text evidence="15">In the RecBCD complex, RecB has a slow 3'-5' helicase, an exonuclease activity and loads RecA onto ssDNA, RecD has a fast 5'-3' helicase activity, while RecC stimulates the ATPase and processivity of the RecB helicase and contributes to recognition of the Chi site.</text>
</comment>
<dbReference type="InterPro" id="IPR000212">
    <property type="entry name" value="DNA_helicase_UvrD/REP"/>
</dbReference>
<evidence type="ECO:0000256" key="10">
    <source>
        <dbReference type="ARBA" id="ARBA00023125"/>
    </source>
</evidence>
<comment type="catalytic activity">
    <reaction evidence="14 15">
        <text>ATP + H2O = ADP + phosphate + H(+)</text>
        <dbReference type="Rhea" id="RHEA:13065"/>
        <dbReference type="ChEBI" id="CHEBI:15377"/>
        <dbReference type="ChEBI" id="CHEBI:15378"/>
        <dbReference type="ChEBI" id="CHEBI:30616"/>
        <dbReference type="ChEBI" id="CHEBI:43474"/>
        <dbReference type="ChEBI" id="CHEBI:456216"/>
        <dbReference type="EC" id="5.6.2.4"/>
    </reaction>
</comment>